<gene>
    <name evidence="4" type="ORF">SAMN04487962_112102</name>
</gene>
<proteinExistence type="predicted"/>
<dbReference type="Gene3D" id="2.130.10.10">
    <property type="entry name" value="YVTN repeat-like/Quinoprotein amine dehydrogenase"/>
    <property type="match status" value="1"/>
</dbReference>
<dbReference type="NCBIfam" id="NF038117">
    <property type="entry name" value="choice_anch_I"/>
    <property type="match status" value="1"/>
</dbReference>
<dbReference type="AlphaFoldDB" id="A0A1I0FG79"/>
<evidence type="ECO:0000256" key="1">
    <source>
        <dbReference type="SAM" id="MobiDB-lite"/>
    </source>
</evidence>
<reference evidence="5" key="1">
    <citation type="submission" date="2016-10" db="EMBL/GenBank/DDBJ databases">
        <authorList>
            <person name="Varghese N."/>
            <person name="Submissions S."/>
        </authorList>
    </citation>
    <scope>NUCLEOTIDE SEQUENCE [LARGE SCALE GENOMIC DNA]</scope>
    <source>
        <strain evidence="5">CGMCC 1.6489</strain>
    </source>
</reference>
<evidence type="ECO:0000313" key="5">
    <source>
        <dbReference type="Proteomes" id="UP000198762"/>
    </source>
</evidence>
<dbReference type="PANTHER" id="PTHR46928">
    <property type="entry name" value="MESENCHYME-SPECIFIC CELL SURFACE GLYCOPROTEIN"/>
    <property type="match status" value="1"/>
</dbReference>
<protein>
    <recommendedName>
        <fullName evidence="3">Choice-of-anchor I domain-containing protein</fullName>
    </recommendedName>
</protein>
<dbReference type="InterPro" id="IPR011048">
    <property type="entry name" value="Haem_d1_sf"/>
</dbReference>
<dbReference type="Proteomes" id="UP000198762">
    <property type="component" value="Unassembled WGS sequence"/>
</dbReference>
<dbReference type="InterPro" id="IPR055188">
    <property type="entry name" value="Choice_anch_I"/>
</dbReference>
<dbReference type="RefSeq" id="WP_091852805.1">
    <property type="nucleotide sequence ID" value="NZ_FOHZ01000012.1"/>
</dbReference>
<keyword evidence="5" id="KW-1185">Reference proteome</keyword>
<evidence type="ECO:0000256" key="2">
    <source>
        <dbReference type="SAM" id="SignalP"/>
    </source>
</evidence>
<organism evidence="4 5">
    <name type="scientific">Marinobacter segnicrescens</name>
    <dbReference type="NCBI Taxonomy" id="430453"/>
    <lineage>
        <taxon>Bacteria</taxon>
        <taxon>Pseudomonadati</taxon>
        <taxon>Pseudomonadota</taxon>
        <taxon>Gammaproteobacteria</taxon>
        <taxon>Pseudomonadales</taxon>
        <taxon>Marinobacteraceae</taxon>
        <taxon>Marinobacter</taxon>
    </lineage>
</organism>
<accession>A0A1I0FG79</accession>
<feature type="domain" description="Choice-of-anchor I" evidence="3">
    <location>
        <begin position="59"/>
        <end position="547"/>
    </location>
</feature>
<dbReference type="SUPFAM" id="SSF51004">
    <property type="entry name" value="C-terminal (heme d1) domain of cytochrome cd1-nitrite reductase"/>
    <property type="match status" value="1"/>
</dbReference>
<dbReference type="EMBL" id="FOHZ01000012">
    <property type="protein sequence ID" value="SET57008.1"/>
    <property type="molecule type" value="Genomic_DNA"/>
</dbReference>
<dbReference type="OrthoDB" id="9803927at2"/>
<name>A0A1I0FG79_9GAMM</name>
<feature type="signal peptide" evidence="2">
    <location>
        <begin position="1"/>
        <end position="20"/>
    </location>
</feature>
<dbReference type="STRING" id="430453.SAMN04487962_112102"/>
<dbReference type="Pfam" id="PF22494">
    <property type="entry name" value="choice_anch_I"/>
    <property type="match status" value="1"/>
</dbReference>
<dbReference type="PROSITE" id="PS51257">
    <property type="entry name" value="PROKAR_LIPOPROTEIN"/>
    <property type="match status" value="1"/>
</dbReference>
<evidence type="ECO:0000259" key="3">
    <source>
        <dbReference type="Pfam" id="PF22494"/>
    </source>
</evidence>
<dbReference type="PANTHER" id="PTHR46928:SF1">
    <property type="entry name" value="MESENCHYME-SPECIFIC CELL SURFACE GLYCOPROTEIN"/>
    <property type="match status" value="1"/>
</dbReference>
<keyword evidence="2" id="KW-0732">Signal</keyword>
<dbReference type="InterPro" id="IPR052956">
    <property type="entry name" value="Mesenchyme-surface_protein"/>
</dbReference>
<feature type="chain" id="PRO_5011480739" description="Choice-of-anchor I domain-containing protein" evidence="2">
    <location>
        <begin position="21"/>
        <end position="554"/>
    </location>
</feature>
<sequence>MTSRKAPLAAAILAATLGIAGCSGTGSSKAVSDSASHGTAIELKVLGSWQSEGDVFDQSAAEIVAHDAGNQRLFVVNANNKTLDVLDIRNPADIQRVQTIDATREGGAANSVAVHGELVAVAIEAANKQRNGKVVFYSASSLEKLAEVPVGALPDMVTFTPDGKHVLVANEGEPDGAYKVDPEGSVSVIDVSRGVEKATVRTADFRAWSGKEAELRQQGIRIFGPGATAAQDFEPEYIAVSENGSTAWVALQENNAVAVLDIVGAEITEIIPLGFKDHMAAGNELDASNKDGGIHLRNWPVKGMYLPDAITSYGTDGQTWYITANEGDSRDYDAFSEEARVADLRLAEGVFPADIQEKANLGRLKVTTTLGISNGCDPTDPSTDVEADCEYDALYSYGGRSFSIWSEDGQQVYDSGSDFERITAQQLPEYFNSSNDENAFDDRSDDKGPEPEAVVTGEINGQVYAFIGLERVGGIMVYNVTDPRSPTFLQYLNNRDFSASEEELRAGRGGDLGPEGLAFIAAEDSPTGGPVLAVGNEVSGTTTLYGIELTPASK</sequence>
<feature type="compositionally biased region" description="Basic and acidic residues" evidence="1">
    <location>
        <begin position="440"/>
        <end position="450"/>
    </location>
</feature>
<evidence type="ECO:0000313" key="4">
    <source>
        <dbReference type="EMBL" id="SET57008.1"/>
    </source>
</evidence>
<dbReference type="InterPro" id="IPR015943">
    <property type="entry name" value="WD40/YVTN_repeat-like_dom_sf"/>
</dbReference>
<feature type="region of interest" description="Disordered" evidence="1">
    <location>
        <begin position="430"/>
        <end position="453"/>
    </location>
</feature>